<protein>
    <submittedName>
        <fullName evidence="1">Uncharacterized protein</fullName>
    </submittedName>
</protein>
<accession>A0A9X2D2Q2</accession>
<evidence type="ECO:0000313" key="2">
    <source>
        <dbReference type="Proteomes" id="UP001139721"/>
    </source>
</evidence>
<comment type="caution">
    <text evidence="1">The sequence shown here is derived from an EMBL/GenBank/DDBJ whole genome shotgun (WGS) entry which is preliminary data.</text>
</comment>
<dbReference type="EMBL" id="JAJKBJ010000024">
    <property type="protein sequence ID" value="MCL9685366.1"/>
    <property type="molecule type" value="Genomic_DNA"/>
</dbReference>
<evidence type="ECO:0000313" key="1">
    <source>
        <dbReference type="EMBL" id="MCL9685366.1"/>
    </source>
</evidence>
<dbReference type="Proteomes" id="UP001139721">
    <property type="component" value="Unassembled WGS sequence"/>
</dbReference>
<gene>
    <name evidence="1" type="ORF">LOX96_14780</name>
</gene>
<name>A0A9X2D2Q2_9GAMM</name>
<organism evidence="1 2">
    <name type="scientific">Legionella maioricensis</name>
    <dbReference type="NCBI Taxonomy" id="2896528"/>
    <lineage>
        <taxon>Bacteria</taxon>
        <taxon>Pseudomonadati</taxon>
        <taxon>Pseudomonadota</taxon>
        <taxon>Gammaproteobacteria</taxon>
        <taxon>Legionellales</taxon>
        <taxon>Legionellaceae</taxon>
        <taxon>Legionella</taxon>
    </lineage>
</organism>
<sequence>METALLETNAINACFYKGYSGKQLADILSQKKLLPIVNFHTCYEIARTFDNVKNTKIGIALFSILKDLNPTYSCLTSELLARQINRLIYENDCDFLINEDKLIYLNKIIYEVSQGDISKIDIHRIRSRESEIKNNQNQWNHLFTCSKITSFEQFYCDTTRIRDNIIHLIKGICHLTLNKFYAEKLILKINDLAVIKTAIRANLYMSYLARNYKSPPSKDKTDDFRHLIDASLCSYFVTDEKKLKKHADYIIPELKIMTFDELIEYEINN</sequence>
<dbReference type="AlphaFoldDB" id="A0A9X2D2Q2"/>
<reference evidence="1" key="1">
    <citation type="submission" date="2021-11" db="EMBL/GenBank/DDBJ databases">
        <title>Legionella maioricencis sp. nov., a new species isolated from hot water samples in Mallorca.</title>
        <authorList>
            <person name="Crespi S."/>
            <person name="Drasar V."/>
            <person name="Salva-Serra F."/>
            <person name="Jaen-Luchoro D."/>
            <person name="Pineiro-Iglesias B."/>
            <person name="Aliaga F."/>
            <person name="Fernandez-Juarez V."/>
            <person name="Coll G."/>
            <person name="Moore E.R.B."/>
            <person name="Bennasar-Figueras A."/>
        </authorList>
    </citation>
    <scope>NUCLEOTIDE SEQUENCE</scope>
    <source>
        <strain evidence="1">HCPI-6</strain>
    </source>
</reference>
<keyword evidence="2" id="KW-1185">Reference proteome</keyword>
<dbReference type="RefSeq" id="WP_250423657.1">
    <property type="nucleotide sequence ID" value="NZ_JAJKBJ010000024.1"/>
</dbReference>
<proteinExistence type="predicted"/>